<evidence type="ECO:0000256" key="4">
    <source>
        <dbReference type="ARBA" id="ARBA00023002"/>
    </source>
</evidence>
<feature type="domain" description="TauD/TfdA-like" evidence="6">
    <location>
        <begin position="4"/>
        <end position="259"/>
    </location>
</feature>
<reference evidence="7 8" key="1">
    <citation type="journal article" date="2015" name="Int. J. Syst. Evol. Microbiol.">
        <title>Sphingomonas hengshuiensis sp. nov., isolated from lake wetland.</title>
        <authorList>
            <person name="Wei S."/>
            <person name="Wang T."/>
            <person name="Liu H."/>
            <person name="Zhang C."/>
            <person name="Guo J."/>
            <person name="Wang Q."/>
            <person name="Liang K."/>
            <person name="Zhang Z."/>
        </authorList>
    </citation>
    <scope>NUCLEOTIDE SEQUENCE [LARGE SCALE GENOMIC DNA]</scope>
    <source>
        <strain evidence="7 8">WHSC-8</strain>
    </source>
</reference>
<dbReference type="AlphaFoldDB" id="A0A7U4LEK2"/>
<keyword evidence="2" id="KW-0479">Metal-binding</keyword>
<dbReference type="Gene3D" id="3.60.130.10">
    <property type="entry name" value="Clavaminate synthase-like"/>
    <property type="match status" value="1"/>
</dbReference>
<accession>A0A7U4LEK2</accession>
<keyword evidence="8" id="KW-1185">Reference proteome</keyword>
<dbReference type="KEGG" id="sphi:TS85_05030"/>
<dbReference type="InterPro" id="IPR003819">
    <property type="entry name" value="TauD/TfdA-like"/>
</dbReference>
<keyword evidence="5" id="KW-0408">Iron</keyword>
<evidence type="ECO:0000259" key="6">
    <source>
        <dbReference type="Pfam" id="PF02668"/>
    </source>
</evidence>
<dbReference type="GO" id="GO:0006790">
    <property type="term" value="P:sulfur compound metabolic process"/>
    <property type="evidence" value="ECO:0007669"/>
    <property type="project" value="TreeGrafter"/>
</dbReference>
<evidence type="ECO:0000256" key="2">
    <source>
        <dbReference type="ARBA" id="ARBA00022723"/>
    </source>
</evidence>
<dbReference type="SUPFAM" id="SSF51197">
    <property type="entry name" value="Clavaminate synthase-like"/>
    <property type="match status" value="1"/>
</dbReference>
<dbReference type="PANTHER" id="PTHR30468">
    <property type="entry name" value="ALPHA-KETOGLUTARATE-DEPENDENT SULFONATE DIOXYGENASE"/>
    <property type="match status" value="1"/>
</dbReference>
<keyword evidence="4" id="KW-0560">Oxidoreductase</keyword>
<evidence type="ECO:0000313" key="8">
    <source>
        <dbReference type="Proteomes" id="UP000032300"/>
    </source>
</evidence>
<protein>
    <submittedName>
        <fullName evidence="7">Taurine dioxygenase</fullName>
    </submittedName>
</protein>
<dbReference type="GO" id="GO:0046872">
    <property type="term" value="F:metal ion binding"/>
    <property type="evidence" value="ECO:0007669"/>
    <property type="project" value="UniProtKB-KW"/>
</dbReference>
<dbReference type="InterPro" id="IPR051323">
    <property type="entry name" value="AtsK-like"/>
</dbReference>
<proteinExistence type="inferred from homology"/>
<dbReference type="Pfam" id="PF02668">
    <property type="entry name" value="TauD"/>
    <property type="match status" value="1"/>
</dbReference>
<gene>
    <name evidence="7" type="ORF">TS85_05030</name>
</gene>
<comment type="similarity">
    <text evidence="1">Belongs to the TfdA dioxygenase family.</text>
</comment>
<dbReference type="GO" id="GO:0005737">
    <property type="term" value="C:cytoplasm"/>
    <property type="evidence" value="ECO:0007669"/>
    <property type="project" value="TreeGrafter"/>
</dbReference>
<dbReference type="Proteomes" id="UP000032300">
    <property type="component" value="Chromosome"/>
</dbReference>
<dbReference type="RefSeq" id="WP_227698677.1">
    <property type="nucleotide sequence ID" value="NZ_CP010836.1"/>
</dbReference>
<keyword evidence="3 7" id="KW-0223">Dioxygenase</keyword>
<evidence type="ECO:0000256" key="3">
    <source>
        <dbReference type="ARBA" id="ARBA00022964"/>
    </source>
</evidence>
<name>A0A7U4LEK2_9SPHN</name>
<sequence>MIAIHPLTPHMGAEIDGIDLTAPLSEAQGAALRAALAEHLVLFFRDQPIGHDQHKALARVFGDIHVAAATAAWAVPGHPEVTRMHTDAGSTYVPGEDWHSDMTCDPEPPLGSILYLHTVPETGGDTAFSNMFAAYAALSDRMKAYLDGLTATHDAARVFGAIAPAGTRFNMSSHPVVRTHPVSGRKALFVNKQFTAKIDGVPKDESAALLAFLAQHVQRPEFQCRFRWRPHSIAFWDNRSVQHSAIWDYFPQTRSGYRVTVKGDRPF</sequence>
<evidence type="ECO:0000313" key="7">
    <source>
        <dbReference type="EMBL" id="AJP71293.1"/>
    </source>
</evidence>
<evidence type="ECO:0000256" key="1">
    <source>
        <dbReference type="ARBA" id="ARBA00005896"/>
    </source>
</evidence>
<dbReference type="EMBL" id="CP010836">
    <property type="protein sequence ID" value="AJP71293.1"/>
    <property type="molecule type" value="Genomic_DNA"/>
</dbReference>
<reference evidence="7 8" key="2">
    <citation type="submission" date="2015-02" db="EMBL/GenBank/DDBJ databases">
        <title>The complete genome of Sphingomonas hengshuiensis sp. WHSC-8 isolated from soil of Hengshui Lake.</title>
        <authorList>
            <person name="Wei S."/>
            <person name="Guo J."/>
            <person name="Su C."/>
            <person name="Wu R."/>
            <person name="Zhang Z."/>
            <person name="Liang K."/>
            <person name="Li H."/>
            <person name="Wang T."/>
            <person name="Liu H."/>
            <person name="Zhang C."/>
            <person name="Li Z."/>
            <person name="Wang Q."/>
            <person name="Meng J."/>
        </authorList>
    </citation>
    <scope>NUCLEOTIDE SEQUENCE [LARGE SCALE GENOMIC DNA]</scope>
    <source>
        <strain evidence="7 8">WHSC-8</strain>
    </source>
</reference>
<dbReference type="PANTHER" id="PTHR30468:SF1">
    <property type="entry name" value="ALPHA-KETOGLUTARATE-DEPENDENT SULFONATE DIOXYGENASE"/>
    <property type="match status" value="1"/>
</dbReference>
<organism evidence="7 8">
    <name type="scientific">Sphingomonas hengshuiensis</name>
    <dbReference type="NCBI Taxonomy" id="1609977"/>
    <lineage>
        <taxon>Bacteria</taxon>
        <taxon>Pseudomonadati</taxon>
        <taxon>Pseudomonadota</taxon>
        <taxon>Alphaproteobacteria</taxon>
        <taxon>Sphingomonadales</taxon>
        <taxon>Sphingomonadaceae</taxon>
        <taxon>Sphingomonas</taxon>
    </lineage>
</organism>
<evidence type="ECO:0000256" key="5">
    <source>
        <dbReference type="ARBA" id="ARBA00023004"/>
    </source>
</evidence>
<dbReference type="GO" id="GO:0000908">
    <property type="term" value="F:taurine dioxygenase activity"/>
    <property type="evidence" value="ECO:0007669"/>
    <property type="project" value="TreeGrafter"/>
</dbReference>
<dbReference type="InterPro" id="IPR042098">
    <property type="entry name" value="TauD-like_sf"/>
</dbReference>